<evidence type="ECO:0000313" key="4">
    <source>
        <dbReference type="Proteomes" id="UP001054902"/>
    </source>
</evidence>
<evidence type="ECO:0000256" key="1">
    <source>
        <dbReference type="SAM" id="Coils"/>
    </source>
</evidence>
<dbReference type="EMBL" id="BLLK01000045">
    <property type="protein sequence ID" value="GFH51680.1"/>
    <property type="molecule type" value="Genomic_DNA"/>
</dbReference>
<reference evidence="3 4" key="1">
    <citation type="journal article" date="2021" name="Sci. Rep.">
        <title>The genome of the diatom Chaetoceros tenuissimus carries an ancient integrated fragment of an extant virus.</title>
        <authorList>
            <person name="Hongo Y."/>
            <person name="Kimura K."/>
            <person name="Takaki Y."/>
            <person name="Yoshida Y."/>
            <person name="Baba S."/>
            <person name="Kobayashi G."/>
            <person name="Nagasaki K."/>
            <person name="Hano T."/>
            <person name="Tomaru Y."/>
        </authorList>
    </citation>
    <scope>NUCLEOTIDE SEQUENCE [LARGE SCALE GENOMIC DNA]</scope>
    <source>
        <strain evidence="3 4">NIES-3715</strain>
    </source>
</reference>
<gene>
    <name evidence="3" type="ORF">CTEN210_08156</name>
</gene>
<feature type="region of interest" description="Disordered" evidence="2">
    <location>
        <begin position="182"/>
        <end position="204"/>
    </location>
</feature>
<evidence type="ECO:0000313" key="3">
    <source>
        <dbReference type="EMBL" id="GFH51680.1"/>
    </source>
</evidence>
<keyword evidence="4" id="KW-1185">Reference proteome</keyword>
<proteinExistence type="predicted"/>
<comment type="caution">
    <text evidence="3">The sequence shown here is derived from an EMBL/GenBank/DDBJ whole genome shotgun (WGS) entry which is preliminary data.</text>
</comment>
<feature type="coiled-coil region" evidence="1">
    <location>
        <begin position="123"/>
        <end position="150"/>
    </location>
</feature>
<dbReference type="Proteomes" id="UP001054902">
    <property type="component" value="Unassembled WGS sequence"/>
</dbReference>
<sequence>MDHDEILQPLNTAISSISCILNQSKEVKRVFLDNIEKIEESFHKDIDVIQQEISLNSLKPRKRNKAQHCLNFHLNKNGNVGKKGSKCEQIRIGDVDENCNQNFFKSIESLLNKFSKEEMSLGLNDQSFKNEAYEEKVEDLQKRKSEEIVKLISSFQPNSLKSTSTTAPQRLGVENLLKENDERVAKRSTGRRNDDYSKRNKRDSMVENLMKHREELFTNLEDLPLSVQSEGESTSKQEFSMSSAISESK</sequence>
<evidence type="ECO:0000256" key="2">
    <source>
        <dbReference type="SAM" id="MobiDB-lite"/>
    </source>
</evidence>
<accession>A0AAD3H606</accession>
<organism evidence="3 4">
    <name type="scientific">Chaetoceros tenuissimus</name>
    <dbReference type="NCBI Taxonomy" id="426638"/>
    <lineage>
        <taxon>Eukaryota</taxon>
        <taxon>Sar</taxon>
        <taxon>Stramenopiles</taxon>
        <taxon>Ochrophyta</taxon>
        <taxon>Bacillariophyta</taxon>
        <taxon>Coscinodiscophyceae</taxon>
        <taxon>Chaetocerotophycidae</taxon>
        <taxon>Chaetocerotales</taxon>
        <taxon>Chaetocerotaceae</taxon>
        <taxon>Chaetoceros</taxon>
    </lineage>
</organism>
<dbReference type="AlphaFoldDB" id="A0AAD3H606"/>
<keyword evidence="1" id="KW-0175">Coiled coil</keyword>
<name>A0AAD3H606_9STRA</name>
<protein>
    <submittedName>
        <fullName evidence="3">Uncharacterized protein</fullName>
    </submittedName>
</protein>
<feature type="region of interest" description="Disordered" evidence="2">
    <location>
        <begin position="227"/>
        <end position="249"/>
    </location>
</feature>